<feature type="compositionally biased region" description="Low complexity" evidence="1">
    <location>
        <begin position="84"/>
        <end position="93"/>
    </location>
</feature>
<dbReference type="InterPro" id="IPR018535">
    <property type="entry name" value="DUF1996"/>
</dbReference>
<comment type="caution">
    <text evidence="4">The sequence shown here is derived from an EMBL/GenBank/DDBJ whole genome shotgun (WGS) entry which is preliminary data.</text>
</comment>
<proteinExistence type="predicted"/>
<sequence length="351" mass="36735">MVRGSGRRRRRGRRPLALLAPVLCLVLGAGLAAALPDGARPDRAGHGGAVHGGPRAAGVPVPGPATAEPGPEPPVPVDPPPAGPQASSGSVSVDCGRGGAGHYNEDNVVVSPGLRAGAHHTHAYTGNLSTDAASTDASLAAAATTCRGGDRSTYYWPVLRRTDRPGTRPHERAAGHGNTGRILSEAAVTVEYRGSAVSRVVPMPRFLRAVTGDAVAGTAGDGGRVRARWGCSGTPDRSTTRYPRCPAGERITRTLVFPSCWNGLDTDSPDHRAHLVFPAPNGVCPADSFPVPQLRIGLEYEVEPGVPVAVDSFSEQRHDPRTDHAMFVNAMTDEQMAAVVDCLNRGERCRF</sequence>
<evidence type="ECO:0000256" key="1">
    <source>
        <dbReference type="SAM" id="MobiDB-lite"/>
    </source>
</evidence>
<feature type="domain" description="DUF1996" evidence="3">
    <location>
        <begin position="109"/>
        <end position="304"/>
    </location>
</feature>
<dbReference type="PANTHER" id="PTHR43662:SF3">
    <property type="entry name" value="DOMAIN PROTEIN, PUTATIVE (AFU_ORTHOLOGUE AFUA_6G11970)-RELATED"/>
    <property type="match status" value="1"/>
</dbReference>
<organism evidence="4 5">
    <name type="scientific">Streptomyces toxytricini</name>
    <name type="common">Actinomyces toxytricini</name>
    <dbReference type="NCBI Taxonomy" id="67369"/>
    <lineage>
        <taxon>Bacteria</taxon>
        <taxon>Bacillati</taxon>
        <taxon>Actinomycetota</taxon>
        <taxon>Actinomycetes</taxon>
        <taxon>Kitasatosporales</taxon>
        <taxon>Streptomycetaceae</taxon>
        <taxon>Streptomyces</taxon>
    </lineage>
</organism>
<keyword evidence="5" id="KW-1185">Reference proteome</keyword>
<gene>
    <name evidence="4" type="ORF">ACIO7M_08410</name>
</gene>
<reference evidence="4 5" key="1">
    <citation type="submission" date="2024-10" db="EMBL/GenBank/DDBJ databases">
        <title>The Natural Products Discovery Center: Release of the First 8490 Sequenced Strains for Exploring Actinobacteria Biosynthetic Diversity.</title>
        <authorList>
            <person name="Kalkreuter E."/>
            <person name="Kautsar S.A."/>
            <person name="Yang D."/>
            <person name="Bader C.D."/>
            <person name="Teijaro C.N."/>
            <person name="Fluegel L."/>
            <person name="Davis C.M."/>
            <person name="Simpson J.R."/>
            <person name="Lauterbach L."/>
            <person name="Steele A.D."/>
            <person name="Gui C."/>
            <person name="Meng S."/>
            <person name="Li G."/>
            <person name="Viehrig K."/>
            <person name="Ye F."/>
            <person name="Su P."/>
            <person name="Kiefer A.F."/>
            <person name="Nichols A."/>
            <person name="Cepeda A.J."/>
            <person name="Yan W."/>
            <person name="Fan B."/>
            <person name="Jiang Y."/>
            <person name="Adhikari A."/>
            <person name="Zheng C.-J."/>
            <person name="Schuster L."/>
            <person name="Cowan T.M."/>
            <person name="Smanski M.J."/>
            <person name="Chevrette M.G."/>
            <person name="De Carvalho L.P.S."/>
            <person name="Shen B."/>
        </authorList>
    </citation>
    <scope>NUCLEOTIDE SEQUENCE [LARGE SCALE GENOMIC DNA]</scope>
    <source>
        <strain evidence="4 5">NPDC087220</strain>
    </source>
</reference>
<evidence type="ECO:0000313" key="5">
    <source>
        <dbReference type="Proteomes" id="UP001617351"/>
    </source>
</evidence>
<dbReference type="RefSeq" id="WP_402378755.1">
    <property type="nucleotide sequence ID" value="NZ_JBIUYY010000003.1"/>
</dbReference>
<feature type="signal peptide" evidence="2">
    <location>
        <begin position="1"/>
        <end position="34"/>
    </location>
</feature>
<feature type="region of interest" description="Disordered" evidence="1">
    <location>
        <begin position="42"/>
        <end position="98"/>
    </location>
</feature>
<name>A0ABW8ECZ8_STRT5</name>
<evidence type="ECO:0000313" key="4">
    <source>
        <dbReference type="EMBL" id="MFJ2821119.1"/>
    </source>
</evidence>
<evidence type="ECO:0000256" key="2">
    <source>
        <dbReference type="SAM" id="SignalP"/>
    </source>
</evidence>
<dbReference type="PANTHER" id="PTHR43662">
    <property type="match status" value="1"/>
</dbReference>
<keyword evidence="2" id="KW-0732">Signal</keyword>
<dbReference type="Proteomes" id="UP001617351">
    <property type="component" value="Unassembled WGS sequence"/>
</dbReference>
<dbReference type="Pfam" id="PF09362">
    <property type="entry name" value="DUF1996"/>
    <property type="match status" value="1"/>
</dbReference>
<feature type="compositionally biased region" description="Pro residues" evidence="1">
    <location>
        <begin position="70"/>
        <end position="83"/>
    </location>
</feature>
<dbReference type="EMBL" id="JBIUYY010000003">
    <property type="protein sequence ID" value="MFJ2821119.1"/>
    <property type="molecule type" value="Genomic_DNA"/>
</dbReference>
<feature type="compositionally biased region" description="Low complexity" evidence="1">
    <location>
        <begin position="52"/>
        <end position="69"/>
    </location>
</feature>
<feature type="chain" id="PRO_5045695449" evidence="2">
    <location>
        <begin position="35"/>
        <end position="351"/>
    </location>
</feature>
<evidence type="ECO:0000259" key="3">
    <source>
        <dbReference type="Pfam" id="PF09362"/>
    </source>
</evidence>
<protein>
    <submittedName>
        <fullName evidence="4">DUF1996 domain-containing protein</fullName>
    </submittedName>
</protein>
<accession>A0ABW8ECZ8</accession>